<dbReference type="FunFam" id="3.60.15.10:FF:000033">
    <property type="entry name" value="MBL fold metallo-hydrolase"/>
    <property type="match status" value="1"/>
</dbReference>
<dbReference type="Gene3D" id="3.40.50.720">
    <property type="entry name" value="NAD(P)-binding Rossmann-like Domain"/>
    <property type="match status" value="1"/>
</dbReference>
<name>A0AAD9EPH9_9PEZI</name>
<dbReference type="SMART" id="SM00849">
    <property type="entry name" value="Lactamase_B"/>
    <property type="match status" value="1"/>
</dbReference>
<evidence type="ECO:0000313" key="4">
    <source>
        <dbReference type="Proteomes" id="UP001243330"/>
    </source>
</evidence>
<feature type="domain" description="Enoyl reductase (ER)" evidence="1">
    <location>
        <begin position="353"/>
        <end position="687"/>
    </location>
</feature>
<dbReference type="EMBL" id="JAQOWY010000016">
    <property type="protein sequence ID" value="KAK1855858.1"/>
    <property type="molecule type" value="Genomic_DNA"/>
</dbReference>
<dbReference type="Pfam" id="PF00107">
    <property type="entry name" value="ADH_zinc_N"/>
    <property type="match status" value="1"/>
</dbReference>
<dbReference type="AlphaFoldDB" id="A0AAD9EPH9"/>
<dbReference type="GO" id="GO:0050313">
    <property type="term" value="F:sulfur dioxygenase activity"/>
    <property type="evidence" value="ECO:0007669"/>
    <property type="project" value="InterPro"/>
</dbReference>
<organism evidence="3 4">
    <name type="scientific">Colletotrichum chrysophilum</name>
    <dbReference type="NCBI Taxonomy" id="1836956"/>
    <lineage>
        <taxon>Eukaryota</taxon>
        <taxon>Fungi</taxon>
        <taxon>Dikarya</taxon>
        <taxon>Ascomycota</taxon>
        <taxon>Pezizomycotina</taxon>
        <taxon>Sordariomycetes</taxon>
        <taxon>Hypocreomycetidae</taxon>
        <taxon>Glomerellales</taxon>
        <taxon>Glomerellaceae</taxon>
        <taxon>Colletotrichum</taxon>
        <taxon>Colletotrichum gloeosporioides species complex</taxon>
    </lineage>
</organism>
<dbReference type="Proteomes" id="UP001243330">
    <property type="component" value="Unassembled WGS sequence"/>
</dbReference>
<dbReference type="SUPFAM" id="SSF50129">
    <property type="entry name" value="GroES-like"/>
    <property type="match status" value="1"/>
</dbReference>
<comment type="caution">
    <text evidence="3">The sequence shown here is derived from an EMBL/GenBank/DDBJ whole genome shotgun (WGS) entry which is preliminary data.</text>
</comment>
<evidence type="ECO:0000259" key="1">
    <source>
        <dbReference type="SMART" id="SM00829"/>
    </source>
</evidence>
<reference evidence="3" key="1">
    <citation type="submission" date="2023-01" db="EMBL/GenBank/DDBJ databases">
        <title>Colletotrichum chrysophilum M932 genome sequence.</title>
        <authorList>
            <person name="Baroncelli R."/>
        </authorList>
    </citation>
    <scope>NUCLEOTIDE SEQUENCE</scope>
    <source>
        <strain evidence="3">M932</strain>
    </source>
</reference>
<dbReference type="InterPro" id="IPR036291">
    <property type="entry name" value="NAD(P)-bd_dom_sf"/>
</dbReference>
<keyword evidence="4" id="KW-1185">Reference proteome</keyword>
<dbReference type="CDD" id="cd05188">
    <property type="entry name" value="MDR"/>
    <property type="match status" value="1"/>
</dbReference>
<dbReference type="InterPro" id="IPR036866">
    <property type="entry name" value="RibonucZ/Hydroxyglut_hydro"/>
</dbReference>
<dbReference type="FunFam" id="3.40.50.720:FF:000481">
    <property type="entry name" value="Alcohol dehydrogenase, variant"/>
    <property type="match status" value="1"/>
</dbReference>
<dbReference type="SUPFAM" id="SSF56281">
    <property type="entry name" value="Metallo-hydrolase/oxidoreductase"/>
    <property type="match status" value="1"/>
</dbReference>
<sequence length="700" mass="76364">MNRIQVLTRHIHPQSYPKMAPEPVIHEIFEPVTGTWQYIVADPSTKAAVIIDSVLDFDPAKSAISTKTADDLLEVIREKGYKVGMILETHVHADHLTAAKYLQSRLREAQDGAAPEICIGWRIGEVQERFANKYGIAEEEYAHAFDRLFDQDEVFSIGGLKAKAIHLPGHTPDHMGYMVGANVFAGDSLFNHDVGSARCDFPGGNARDLFASVRKLLDLPEDTKVWTGHDYPPEGRGPVAATAVGKQKTDNKHLGNGVKEEEFIKWREGRDSGLGEPRLMHWALQINIRAGDMPKPTQSGDRLLHVPVKMQGVNCGPNGTNYTQQKTKKTYTQKTITMPYSITVKQIEGKPGKVYYPLQLNEAPKPSPGPKQVLVKLTAAALNHRDLFIRRHLYPGISFDHPLLADGYGFVVEVGEGASKDLLNKPVVITPSRGWASSPDGPEDARKFSVIGATKLYPDGTAQEYLALPEAEVELAPEHLTPAEGAALPLVGLTGWRALVTKSGNAEKGRNILVTGIGGGVALQVLQFGVALGCNVYVTSGDEAKIERAKKMGAAGGVNYKEDGWEKKLQGQLPKSRPYLDAVIDGAGGDIVGKAVRLLKPGGVISQYGMTVSPQMDWLMQAVLKNVELKGTTMGSRDEFRDMVAFVREKKIRPIVSRTVKGLTNLEGIDSLFKDMEAGKQFGKLVVEFNDSTAASPSKL</sequence>
<dbReference type="InterPro" id="IPR001279">
    <property type="entry name" value="Metallo-B-lactamas"/>
</dbReference>
<dbReference type="SMART" id="SM00829">
    <property type="entry name" value="PKS_ER"/>
    <property type="match status" value="1"/>
</dbReference>
<accession>A0AAD9EPH9</accession>
<dbReference type="CDD" id="cd07724">
    <property type="entry name" value="POD-like_MBL-fold"/>
    <property type="match status" value="1"/>
</dbReference>
<dbReference type="GO" id="GO:0006749">
    <property type="term" value="P:glutathione metabolic process"/>
    <property type="evidence" value="ECO:0007669"/>
    <property type="project" value="InterPro"/>
</dbReference>
<dbReference type="Pfam" id="PF00753">
    <property type="entry name" value="Lactamase_B"/>
    <property type="match status" value="1"/>
</dbReference>
<dbReference type="Gene3D" id="3.60.15.10">
    <property type="entry name" value="Ribonuclease Z/Hydroxyacylglutathione hydrolase-like"/>
    <property type="match status" value="1"/>
</dbReference>
<feature type="domain" description="Metallo-beta-lactamase" evidence="2">
    <location>
        <begin position="34"/>
        <end position="229"/>
    </location>
</feature>
<proteinExistence type="predicted"/>
<dbReference type="Pfam" id="PF08240">
    <property type="entry name" value="ADH_N"/>
    <property type="match status" value="1"/>
</dbReference>
<gene>
    <name evidence="3" type="ORF">CCHR01_01561</name>
</gene>
<evidence type="ECO:0000259" key="2">
    <source>
        <dbReference type="SMART" id="SM00849"/>
    </source>
</evidence>
<protein>
    <submittedName>
        <fullName evidence="3">Metallo-hydrolase-like protein 2</fullName>
    </submittedName>
</protein>
<dbReference type="InterPro" id="IPR020843">
    <property type="entry name" value="ER"/>
</dbReference>
<dbReference type="InterPro" id="IPR052711">
    <property type="entry name" value="Zinc_ADH-like"/>
</dbReference>
<dbReference type="InterPro" id="IPR013154">
    <property type="entry name" value="ADH-like_N"/>
</dbReference>
<dbReference type="SUPFAM" id="SSF51735">
    <property type="entry name" value="NAD(P)-binding Rossmann-fold domains"/>
    <property type="match status" value="1"/>
</dbReference>
<dbReference type="InterPro" id="IPR044528">
    <property type="entry name" value="POD-like_MBL-fold"/>
</dbReference>
<evidence type="ECO:0000313" key="3">
    <source>
        <dbReference type="EMBL" id="KAK1855858.1"/>
    </source>
</evidence>
<dbReference type="InterPro" id="IPR013149">
    <property type="entry name" value="ADH-like_C"/>
</dbReference>
<dbReference type="PANTHER" id="PTHR45033:SF3">
    <property type="entry name" value="DEHYDROGENASE, PUTATIVE (AFU_ORTHOLOGUE AFUA_2G13270)-RELATED"/>
    <property type="match status" value="1"/>
</dbReference>
<dbReference type="PANTHER" id="PTHR45033">
    <property type="match status" value="1"/>
</dbReference>
<dbReference type="InterPro" id="IPR011032">
    <property type="entry name" value="GroES-like_sf"/>
</dbReference>
<dbReference type="Gene3D" id="3.90.180.10">
    <property type="entry name" value="Medium-chain alcohol dehydrogenases, catalytic domain"/>
    <property type="match status" value="1"/>
</dbReference>